<keyword evidence="5" id="KW-0808">Transferase</keyword>
<dbReference type="Pfam" id="PF02424">
    <property type="entry name" value="ApbE"/>
    <property type="match status" value="2"/>
</dbReference>
<evidence type="ECO:0000313" key="12">
    <source>
        <dbReference type="Proteomes" id="UP000295680"/>
    </source>
</evidence>
<organism evidence="11 12">
    <name type="scientific">Actinocrispum wychmicini</name>
    <dbReference type="NCBI Taxonomy" id="1213861"/>
    <lineage>
        <taxon>Bacteria</taxon>
        <taxon>Bacillati</taxon>
        <taxon>Actinomycetota</taxon>
        <taxon>Actinomycetes</taxon>
        <taxon>Pseudonocardiales</taxon>
        <taxon>Pseudonocardiaceae</taxon>
        <taxon>Actinocrispum</taxon>
    </lineage>
</organism>
<dbReference type="PANTHER" id="PTHR30040:SF2">
    <property type="entry name" value="FAD:PROTEIN FMN TRANSFERASE"/>
    <property type="match status" value="1"/>
</dbReference>
<dbReference type="AlphaFoldDB" id="A0A4R2IYV3"/>
<keyword evidence="4" id="KW-0285">Flavoprotein</keyword>
<accession>A0A4R2IYV3</accession>
<dbReference type="EC" id="2.7.1.180" evidence="2"/>
<keyword evidence="6" id="KW-0479">Metal-binding</keyword>
<evidence type="ECO:0000256" key="10">
    <source>
        <dbReference type="ARBA" id="ARBA00048540"/>
    </source>
</evidence>
<comment type="cofactor">
    <cofactor evidence="1">
        <name>Mg(2+)</name>
        <dbReference type="ChEBI" id="CHEBI:18420"/>
    </cofactor>
</comment>
<dbReference type="EMBL" id="SLWS01000013">
    <property type="protein sequence ID" value="TCO50764.1"/>
    <property type="molecule type" value="Genomic_DNA"/>
</dbReference>
<dbReference type="GO" id="GO:0016740">
    <property type="term" value="F:transferase activity"/>
    <property type="evidence" value="ECO:0007669"/>
    <property type="project" value="UniProtKB-KW"/>
</dbReference>
<evidence type="ECO:0000256" key="2">
    <source>
        <dbReference type="ARBA" id="ARBA00011955"/>
    </source>
</evidence>
<evidence type="ECO:0000256" key="7">
    <source>
        <dbReference type="ARBA" id="ARBA00022827"/>
    </source>
</evidence>
<dbReference type="Gene3D" id="3.10.520.10">
    <property type="entry name" value="ApbE-like domains"/>
    <property type="match status" value="2"/>
</dbReference>
<dbReference type="RefSeq" id="WP_132124717.1">
    <property type="nucleotide sequence ID" value="NZ_SLWS01000013.1"/>
</dbReference>
<evidence type="ECO:0000256" key="9">
    <source>
        <dbReference type="ARBA" id="ARBA00031306"/>
    </source>
</evidence>
<evidence type="ECO:0000256" key="3">
    <source>
        <dbReference type="ARBA" id="ARBA00016337"/>
    </source>
</evidence>
<keyword evidence="7" id="KW-0274">FAD</keyword>
<sequence>MAANVVEHLMGFPISVDLPNGGRRDADRVFEWLHEVDLRFSPFRADSEVSRFGRGEVDEVSDDLREVLALCDEYERRSGGAFRTRLPGRAFDPCAVVKGWSVQRAASMLRDAGLERFCINAGGDVVTATDGEPWRVGIRHPDDATQIAAVLGVRNGAVATSAAYERGHHIYDGRTGLPAYGLLSITIYADDLTTADATATAAFAMGEDGPHWATQQDGCLVYAVYTNYRVVRSPDLPMVG</sequence>
<dbReference type="InterPro" id="IPR003374">
    <property type="entry name" value="ApbE-like_sf"/>
</dbReference>
<evidence type="ECO:0000256" key="8">
    <source>
        <dbReference type="ARBA" id="ARBA00022842"/>
    </source>
</evidence>
<evidence type="ECO:0000256" key="6">
    <source>
        <dbReference type="ARBA" id="ARBA00022723"/>
    </source>
</evidence>
<dbReference type="InterPro" id="IPR024932">
    <property type="entry name" value="ApbE"/>
</dbReference>
<keyword evidence="12" id="KW-1185">Reference proteome</keyword>
<dbReference type="PANTHER" id="PTHR30040">
    <property type="entry name" value="THIAMINE BIOSYNTHESIS LIPOPROTEIN APBE"/>
    <property type="match status" value="1"/>
</dbReference>
<keyword evidence="11" id="KW-0449">Lipoprotein</keyword>
<evidence type="ECO:0000256" key="4">
    <source>
        <dbReference type="ARBA" id="ARBA00022630"/>
    </source>
</evidence>
<comment type="caution">
    <text evidence="11">The sequence shown here is derived from an EMBL/GenBank/DDBJ whole genome shotgun (WGS) entry which is preliminary data.</text>
</comment>
<evidence type="ECO:0000256" key="5">
    <source>
        <dbReference type="ARBA" id="ARBA00022679"/>
    </source>
</evidence>
<keyword evidence="8" id="KW-0460">Magnesium</keyword>
<dbReference type="GO" id="GO:0046872">
    <property type="term" value="F:metal ion binding"/>
    <property type="evidence" value="ECO:0007669"/>
    <property type="project" value="UniProtKB-KW"/>
</dbReference>
<evidence type="ECO:0000256" key="1">
    <source>
        <dbReference type="ARBA" id="ARBA00001946"/>
    </source>
</evidence>
<evidence type="ECO:0000313" key="11">
    <source>
        <dbReference type="EMBL" id="TCO50764.1"/>
    </source>
</evidence>
<gene>
    <name evidence="11" type="ORF">EV192_113144</name>
</gene>
<dbReference type="Proteomes" id="UP000295680">
    <property type="component" value="Unassembled WGS sequence"/>
</dbReference>
<name>A0A4R2IYV3_9PSEU</name>
<reference evidence="11 12" key="1">
    <citation type="submission" date="2019-03" db="EMBL/GenBank/DDBJ databases">
        <title>Genomic Encyclopedia of Type Strains, Phase IV (KMG-IV): sequencing the most valuable type-strain genomes for metagenomic binning, comparative biology and taxonomic classification.</title>
        <authorList>
            <person name="Goeker M."/>
        </authorList>
    </citation>
    <scope>NUCLEOTIDE SEQUENCE [LARGE SCALE GENOMIC DNA]</scope>
    <source>
        <strain evidence="11 12">DSM 45934</strain>
    </source>
</reference>
<dbReference type="SUPFAM" id="SSF143631">
    <property type="entry name" value="ApbE-like"/>
    <property type="match status" value="1"/>
</dbReference>
<protein>
    <recommendedName>
        <fullName evidence="3">FAD:protein FMN transferase</fullName>
        <ecNumber evidence="2">2.7.1.180</ecNumber>
    </recommendedName>
    <alternativeName>
        <fullName evidence="9">Flavin transferase</fullName>
    </alternativeName>
</protein>
<dbReference type="OrthoDB" id="9778595at2"/>
<comment type="catalytic activity">
    <reaction evidence="10">
        <text>L-threonyl-[protein] + FAD = FMN-L-threonyl-[protein] + AMP + H(+)</text>
        <dbReference type="Rhea" id="RHEA:36847"/>
        <dbReference type="Rhea" id="RHEA-COMP:11060"/>
        <dbReference type="Rhea" id="RHEA-COMP:11061"/>
        <dbReference type="ChEBI" id="CHEBI:15378"/>
        <dbReference type="ChEBI" id="CHEBI:30013"/>
        <dbReference type="ChEBI" id="CHEBI:57692"/>
        <dbReference type="ChEBI" id="CHEBI:74257"/>
        <dbReference type="ChEBI" id="CHEBI:456215"/>
        <dbReference type="EC" id="2.7.1.180"/>
    </reaction>
</comment>
<proteinExistence type="predicted"/>